<sequence>MAIKKMNQETQKKCFELIKKYNNYKSKKHKVLVRNELFGIMQDWMLLWVKSILNKWGKWEEEGELLSISWDAFYFSLESYKEGNPLIPSHFHNYTRYFLLMKYAKEERVHIQLEELKDTLMLVYSPENVAFDKLLTLHQFRDVIPDKYKVIWDDATQSLSSKIMDRKKTYNHGLDDNIYRRIKESYIPIIKLILEII</sequence>
<comment type="caution">
    <text evidence="1">The sequence shown here is derived from an EMBL/GenBank/DDBJ whole genome shotgun (WGS) entry which is preliminary data.</text>
</comment>
<name>X0T546_9ZZZZ</name>
<accession>X0T546</accession>
<dbReference type="EMBL" id="BARS01003474">
    <property type="protein sequence ID" value="GAF83307.1"/>
    <property type="molecule type" value="Genomic_DNA"/>
</dbReference>
<organism evidence="1">
    <name type="scientific">marine sediment metagenome</name>
    <dbReference type="NCBI Taxonomy" id="412755"/>
    <lineage>
        <taxon>unclassified sequences</taxon>
        <taxon>metagenomes</taxon>
        <taxon>ecological metagenomes</taxon>
    </lineage>
</organism>
<gene>
    <name evidence="1" type="ORF">S01H1_06741</name>
</gene>
<proteinExistence type="predicted"/>
<reference evidence="1" key="1">
    <citation type="journal article" date="2014" name="Front. Microbiol.">
        <title>High frequency of phylogenetically diverse reductive dehalogenase-homologous genes in deep subseafloor sedimentary metagenomes.</title>
        <authorList>
            <person name="Kawai M."/>
            <person name="Futagami T."/>
            <person name="Toyoda A."/>
            <person name="Takaki Y."/>
            <person name="Nishi S."/>
            <person name="Hori S."/>
            <person name="Arai W."/>
            <person name="Tsubouchi T."/>
            <person name="Morono Y."/>
            <person name="Uchiyama I."/>
            <person name="Ito T."/>
            <person name="Fujiyama A."/>
            <person name="Inagaki F."/>
            <person name="Takami H."/>
        </authorList>
    </citation>
    <scope>NUCLEOTIDE SEQUENCE</scope>
    <source>
        <strain evidence="1">Expedition CK06-06</strain>
    </source>
</reference>
<protein>
    <submittedName>
        <fullName evidence="1">Uncharacterized protein</fullName>
    </submittedName>
</protein>
<evidence type="ECO:0000313" key="1">
    <source>
        <dbReference type="EMBL" id="GAF83307.1"/>
    </source>
</evidence>
<dbReference type="AlphaFoldDB" id="X0T546"/>